<dbReference type="PANTHER" id="PTHR10571:SF0">
    <property type="entry name" value="UDP-N-ACETYLGLUCOSAMINE--DOLICHYL-PHOSPHATE N-ACETYLGLUCOSAMINEPHOSPHOTRANSFERASE"/>
    <property type="match status" value="1"/>
</dbReference>
<feature type="transmembrane region" description="Helical" evidence="21">
    <location>
        <begin position="190"/>
        <end position="208"/>
    </location>
</feature>
<dbReference type="GO" id="GO:0003975">
    <property type="term" value="F:UDP-N-acetylglucosamine-dolichyl-phosphate N-acetylglucosaminephosphotransferase activity"/>
    <property type="evidence" value="ECO:0007669"/>
    <property type="project" value="UniProtKB-EC"/>
</dbReference>
<feature type="transmembrane region" description="Helical" evidence="21">
    <location>
        <begin position="160"/>
        <end position="178"/>
    </location>
</feature>
<proteinExistence type="inferred from homology"/>
<feature type="transmembrane region" description="Helical" evidence="21">
    <location>
        <begin position="340"/>
        <end position="362"/>
    </location>
</feature>
<dbReference type="GO" id="GO:0046872">
    <property type="term" value="F:metal ion binding"/>
    <property type="evidence" value="ECO:0007669"/>
    <property type="project" value="UniProtKB-KW"/>
</dbReference>
<comment type="pathway">
    <text evidence="3">Protein modification; protein glycosylation.</text>
</comment>
<accession>A0A7K9TPV5</accession>
<feature type="transmembrane region" description="Helical" evidence="21">
    <location>
        <begin position="34"/>
        <end position="51"/>
    </location>
</feature>
<dbReference type="GO" id="GO:0016757">
    <property type="term" value="F:glycosyltransferase activity"/>
    <property type="evidence" value="ECO:0007669"/>
    <property type="project" value="UniProtKB-KW"/>
</dbReference>
<protein>
    <recommendedName>
        <fullName evidence="7">UDP-N-acetylglucosamine--dolichyl-phosphate N-acetylglucosaminephosphotransferase</fullName>
        <ecNumber evidence="6">2.7.8.15</ecNumber>
    </recommendedName>
    <alternativeName>
        <fullName evidence="17">GlcNAc-1-P transferase</fullName>
    </alternativeName>
    <alternativeName>
        <fullName evidence="18">N-acetylglucosamine-1-phosphate transferase</fullName>
    </alternativeName>
</protein>
<organism evidence="24 25">
    <name type="scientific">Chloroceryle aenea</name>
    <name type="common">American pygmy kingfisher</name>
    <dbReference type="NCBI Taxonomy" id="176938"/>
    <lineage>
        <taxon>Eukaryota</taxon>
        <taxon>Metazoa</taxon>
        <taxon>Chordata</taxon>
        <taxon>Craniata</taxon>
        <taxon>Vertebrata</taxon>
        <taxon>Euteleostomi</taxon>
        <taxon>Archelosauria</taxon>
        <taxon>Archosauria</taxon>
        <taxon>Dinosauria</taxon>
        <taxon>Saurischia</taxon>
        <taxon>Theropoda</taxon>
        <taxon>Coelurosauria</taxon>
        <taxon>Aves</taxon>
        <taxon>Neognathae</taxon>
        <taxon>Neoaves</taxon>
        <taxon>Telluraves</taxon>
        <taxon>Coraciimorphae</taxon>
        <taxon>Coraciiformes</taxon>
        <taxon>Cerylidae</taxon>
        <taxon>Chloroceryle</taxon>
    </lineage>
</organism>
<keyword evidence="13" id="KW-0460">Magnesium</keyword>
<evidence type="ECO:0000256" key="16">
    <source>
        <dbReference type="ARBA" id="ARBA00023180"/>
    </source>
</evidence>
<keyword evidence="22" id="KW-0732">Signal</keyword>
<evidence type="ECO:0000256" key="6">
    <source>
        <dbReference type="ARBA" id="ARBA00013225"/>
    </source>
</evidence>
<sequence>AVFLIILFCFIPVPFLRCFVEEQCAAFPHDEFVELIGALLAICCMIFLGFADDVLNLRWRHKLLLPTMASLPLLMVYFTNFGNTTVVVPKPFRVLLGLHLDLGILYYVYMGMLAVFCTNAINILAGINGIEAGQSLVIAASIITFNIVELNGDYQDDHIFSLYFMIPFFFTTLGLFYHNWYPSRVFVGDTFCYFAGMTFAVVGILGHFSKTMLLFFIPQVLNFLYSLPQLFHIIPCPRHRLPRDSALSLQLRLRKAVVDALFKSRYKLNPRTGKLEMSYSKFKTNSLSALGTNILKAAKILHIVDVRSGMDEDGEYTECNNMTLINFVIKLIGPTHEQNLTLLLLLIQVLGSTIAFSIRYQLVRLFYDV</sequence>
<evidence type="ECO:0000313" key="25">
    <source>
        <dbReference type="Proteomes" id="UP000579406"/>
    </source>
</evidence>
<keyword evidence="25" id="KW-1185">Reference proteome</keyword>
<evidence type="ECO:0000256" key="14">
    <source>
        <dbReference type="ARBA" id="ARBA00022989"/>
    </source>
</evidence>
<feature type="signal peptide" evidence="22">
    <location>
        <begin position="1"/>
        <end position="18"/>
    </location>
</feature>
<evidence type="ECO:0000256" key="5">
    <source>
        <dbReference type="ARBA" id="ARBA00011738"/>
    </source>
</evidence>
<keyword evidence="16" id="KW-0325">Glycoprotein</keyword>
<evidence type="ECO:0000256" key="2">
    <source>
        <dbReference type="ARBA" id="ARBA00004477"/>
    </source>
</evidence>
<dbReference type="CDD" id="cd06855">
    <property type="entry name" value="GT_GPT_euk"/>
    <property type="match status" value="1"/>
</dbReference>
<evidence type="ECO:0000256" key="3">
    <source>
        <dbReference type="ARBA" id="ARBA00004922"/>
    </source>
</evidence>
<feature type="transmembrane region" description="Helical" evidence="21">
    <location>
        <begin position="214"/>
        <end position="234"/>
    </location>
</feature>
<evidence type="ECO:0000256" key="10">
    <source>
        <dbReference type="ARBA" id="ARBA00022692"/>
    </source>
</evidence>
<dbReference type="Pfam" id="PF21383">
    <property type="entry name" value="DPAGT1_ins"/>
    <property type="match status" value="1"/>
</dbReference>
<feature type="transmembrane region" description="Helical" evidence="21">
    <location>
        <begin position="132"/>
        <end position="148"/>
    </location>
</feature>
<keyword evidence="8" id="KW-0328">Glycosyltransferase</keyword>
<evidence type="ECO:0000256" key="1">
    <source>
        <dbReference type="ARBA" id="ARBA00001946"/>
    </source>
</evidence>
<evidence type="ECO:0000259" key="23">
    <source>
        <dbReference type="Pfam" id="PF21383"/>
    </source>
</evidence>
<comment type="catalytic activity">
    <reaction evidence="20">
        <text>a di-trans,poly-cis-dolichyl phosphate + UDP-N-acetyl-alpha-D-glucosamine = an N-acetyl-alpha-D-glucosaminyl-diphospho-di-trans,poly-cis-dolichol + UMP</text>
        <dbReference type="Rhea" id="RHEA:13289"/>
        <dbReference type="Rhea" id="RHEA-COMP:19498"/>
        <dbReference type="Rhea" id="RHEA-COMP:19507"/>
        <dbReference type="ChEBI" id="CHEBI:57683"/>
        <dbReference type="ChEBI" id="CHEBI:57705"/>
        <dbReference type="ChEBI" id="CHEBI:57865"/>
        <dbReference type="ChEBI" id="CHEBI:58427"/>
        <dbReference type="EC" id="2.7.8.15"/>
    </reaction>
    <physiologicalReaction direction="left-to-right" evidence="20">
        <dbReference type="Rhea" id="RHEA:13290"/>
    </physiologicalReaction>
</comment>
<dbReference type="OrthoDB" id="10262326at2759"/>
<comment type="function">
    <text evidence="19">UDP-N-acetylglucosamine--dolichyl-phosphate N-acetylglucosaminephosphotransferase that operates in the biosynthetic pathway of dolichol-linked oligosaccharides, the glycan precursors employed in protein asparagine (N)-glycosylation. The assembly of dolichol-linked oligosaccharides begins on the cytosolic side of the endoplasmic reticulum membrane and finishes in its lumen. The sequential addition of sugars to dolichol pyrophosphate produces dolichol-linked oligosaccharides containing fourteen sugars, including two GlcNAcs, nine mannoses and three glucoses. Once assembled, the oligosaccharide is transferred from the lipid to nascent proteins by oligosaccharyltransferases. Catalyzes the initial step of dolichol-linked oligosaccharide biosynthesis, transfering GlcNAc-1-P from cytosolic UDP-GlcNAc onto the carrier lipid dolichyl phosphate (P-dolichol), yielding GlcNAc-P-P-dolichol embedded in the cytoplasmic leaflet of the endoplasmic reticulum membrane.</text>
</comment>
<evidence type="ECO:0000256" key="8">
    <source>
        <dbReference type="ARBA" id="ARBA00022676"/>
    </source>
</evidence>
<gene>
    <name evidence="24" type="primary">Dpagt1</name>
    <name evidence="24" type="ORF">CHLAEN_R13298</name>
</gene>
<evidence type="ECO:0000256" key="9">
    <source>
        <dbReference type="ARBA" id="ARBA00022679"/>
    </source>
</evidence>
<keyword evidence="9 24" id="KW-0808">Transferase</keyword>
<keyword evidence="14 21" id="KW-1133">Transmembrane helix</keyword>
<dbReference type="Proteomes" id="UP000579406">
    <property type="component" value="Unassembled WGS sequence"/>
</dbReference>
<comment type="subunit">
    <text evidence="5">Homodimer.</text>
</comment>
<dbReference type="PANTHER" id="PTHR10571">
    <property type="entry name" value="UDP-N-ACETYLGLUCOSAMINE--DOLICHYL-PHOSPHATE N-ACETYLGLUCOSAMINEPHOSPHOTRANSFERASE"/>
    <property type="match status" value="1"/>
</dbReference>
<feature type="domain" description="DPAGT1 insertion" evidence="23">
    <location>
        <begin position="279"/>
        <end position="321"/>
    </location>
</feature>
<evidence type="ECO:0000256" key="12">
    <source>
        <dbReference type="ARBA" id="ARBA00022824"/>
    </source>
</evidence>
<evidence type="ECO:0000256" key="19">
    <source>
        <dbReference type="ARBA" id="ARBA00044717"/>
    </source>
</evidence>
<dbReference type="InterPro" id="IPR048439">
    <property type="entry name" value="DPAGT1_ins"/>
</dbReference>
<evidence type="ECO:0000256" key="13">
    <source>
        <dbReference type="ARBA" id="ARBA00022842"/>
    </source>
</evidence>
<feature type="transmembrane region" description="Helical" evidence="21">
    <location>
        <begin position="63"/>
        <end position="84"/>
    </location>
</feature>
<comment type="similarity">
    <text evidence="4">Belongs to the glycosyltransferase 4 family.</text>
</comment>
<dbReference type="EC" id="2.7.8.15" evidence="6"/>
<dbReference type="GO" id="GO:0005789">
    <property type="term" value="C:endoplasmic reticulum membrane"/>
    <property type="evidence" value="ECO:0007669"/>
    <property type="project" value="UniProtKB-SubCell"/>
</dbReference>
<feature type="non-terminal residue" evidence="24">
    <location>
        <position position="1"/>
    </location>
</feature>
<evidence type="ECO:0000256" key="7">
    <source>
        <dbReference type="ARBA" id="ARBA00017659"/>
    </source>
</evidence>
<feature type="chain" id="PRO_5029465674" description="UDP-N-acetylglucosamine--dolichyl-phosphate N-acetylglucosaminephosphotransferase" evidence="22">
    <location>
        <begin position="19"/>
        <end position="369"/>
    </location>
</feature>
<evidence type="ECO:0000256" key="4">
    <source>
        <dbReference type="ARBA" id="ARBA00009317"/>
    </source>
</evidence>
<evidence type="ECO:0000256" key="11">
    <source>
        <dbReference type="ARBA" id="ARBA00022723"/>
    </source>
</evidence>
<keyword evidence="11" id="KW-0479">Metal-binding</keyword>
<feature type="transmembrane region" description="Helical" evidence="21">
    <location>
        <begin position="104"/>
        <end position="125"/>
    </location>
</feature>
<dbReference type="EMBL" id="VWZY01002220">
    <property type="protein sequence ID" value="NXI50497.1"/>
    <property type="molecule type" value="Genomic_DNA"/>
</dbReference>
<keyword evidence="12" id="KW-0256">Endoplasmic reticulum</keyword>
<dbReference type="AlphaFoldDB" id="A0A7K9TPV5"/>
<keyword evidence="15 21" id="KW-0472">Membrane</keyword>
<keyword evidence="10 21" id="KW-0812">Transmembrane</keyword>
<comment type="caution">
    <text evidence="24">The sequence shown here is derived from an EMBL/GenBank/DDBJ whole genome shotgun (WGS) entry which is preliminary data.</text>
</comment>
<evidence type="ECO:0000256" key="20">
    <source>
        <dbReference type="ARBA" id="ARBA00045078"/>
    </source>
</evidence>
<evidence type="ECO:0000256" key="17">
    <source>
        <dbReference type="ARBA" id="ARBA00029567"/>
    </source>
</evidence>
<evidence type="ECO:0000313" key="24">
    <source>
        <dbReference type="EMBL" id="NXI50497.1"/>
    </source>
</evidence>
<name>A0A7K9TPV5_9AVES</name>
<dbReference type="InterPro" id="IPR000715">
    <property type="entry name" value="Glycosyl_transferase_4"/>
</dbReference>
<feature type="non-terminal residue" evidence="24">
    <location>
        <position position="369"/>
    </location>
</feature>
<evidence type="ECO:0000256" key="22">
    <source>
        <dbReference type="SAM" id="SignalP"/>
    </source>
</evidence>
<evidence type="ECO:0000256" key="18">
    <source>
        <dbReference type="ARBA" id="ARBA00033238"/>
    </source>
</evidence>
<dbReference type="UniPathway" id="UPA00378"/>
<comment type="subcellular location">
    <subcellularLocation>
        <location evidence="2">Endoplasmic reticulum membrane</location>
        <topology evidence="2">Multi-pass membrane protein</topology>
    </subcellularLocation>
</comment>
<evidence type="ECO:0000256" key="21">
    <source>
        <dbReference type="SAM" id="Phobius"/>
    </source>
</evidence>
<dbReference type="GO" id="GO:0006488">
    <property type="term" value="P:dolichol-linked oligosaccharide biosynthetic process"/>
    <property type="evidence" value="ECO:0007669"/>
    <property type="project" value="InterPro"/>
</dbReference>
<comment type="cofactor">
    <cofactor evidence="1">
        <name>Mg(2+)</name>
        <dbReference type="ChEBI" id="CHEBI:18420"/>
    </cofactor>
</comment>
<evidence type="ECO:0000256" key="15">
    <source>
        <dbReference type="ARBA" id="ARBA00023136"/>
    </source>
</evidence>
<dbReference type="Pfam" id="PF00953">
    <property type="entry name" value="Glycos_transf_4"/>
    <property type="match status" value="1"/>
</dbReference>
<reference evidence="24 25" key="1">
    <citation type="submission" date="2019-09" db="EMBL/GenBank/DDBJ databases">
        <title>Bird 10,000 Genomes (B10K) Project - Family phase.</title>
        <authorList>
            <person name="Zhang G."/>
        </authorList>
    </citation>
    <scope>NUCLEOTIDE SEQUENCE [LARGE SCALE GENOMIC DNA]</scope>
    <source>
        <strain evidence="24">B10K-DU-001-61</strain>
        <tissue evidence="24">Muscle</tissue>
    </source>
</reference>
<dbReference type="InterPro" id="IPR033895">
    <property type="entry name" value="GPT"/>
</dbReference>